<gene>
    <name evidence="2" type="ORF">GGQ80_001718</name>
</gene>
<dbReference type="GO" id="GO:0016788">
    <property type="term" value="F:hydrolase activity, acting on ester bonds"/>
    <property type="evidence" value="ECO:0007669"/>
    <property type="project" value="UniProtKB-ARBA"/>
</dbReference>
<dbReference type="SUPFAM" id="SSF52266">
    <property type="entry name" value="SGNH hydrolase"/>
    <property type="match status" value="1"/>
</dbReference>
<comment type="caution">
    <text evidence="2">The sequence shown here is derived from an EMBL/GenBank/DDBJ whole genome shotgun (WGS) entry which is preliminary data.</text>
</comment>
<accession>A0A840FAZ7</accession>
<dbReference type="Gene3D" id="3.40.50.1110">
    <property type="entry name" value="SGNH hydrolase"/>
    <property type="match status" value="1"/>
</dbReference>
<reference evidence="2 3" key="1">
    <citation type="submission" date="2020-08" db="EMBL/GenBank/DDBJ databases">
        <title>Genomic Encyclopedia of Type Strains, Phase IV (KMG-IV): sequencing the most valuable type-strain genomes for metagenomic binning, comparative biology and taxonomic classification.</title>
        <authorList>
            <person name="Goeker M."/>
        </authorList>
    </citation>
    <scope>NUCLEOTIDE SEQUENCE [LARGE SCALE GENOMIC DNA]</scope>
    <source>
        <strain evidence="2 3">YC6723</strain>
    </source>
</reference>
<keyword evidence="3" id="KW-1185">Reference proteome</keyword>
<organism evidence="2 3">
    <name type="scientific">Sphingomonas jinjuensis</name>
    <dbReference type="NCBI Taxonomy" id="535907"/>
    <lineage>
        <taxon>Bacteria</taxon>
        <taxon>Pseudomonadati</taxon>
        <taxon>Pseudomonadota</taxon>
        <taxon>Alphaproteobacteria</taxon>
        <taxon>Sphingomonadales</taxon>
        <taxon>Sphingomonadaceae</taxon>
        <taxon>Sphingomonas</taxon>
    </lineage>
</organism>
<dbReference type="InterPro" id="IPR036514">
    <property type="entry name" value="SGNH_hydro_sf"/>
</dbReference>
<dbReference type="Pfam" id="PF13472">
    <property type="entry name" value="Lipase_GDSL_2"/>
    <property type="match status" value="1"/>
</dbReference>
<dbReference type="RefSeq" id="WP_183983737.1">
    <property type="nucleotide sequence ID" value="NZ_JACIEV010000004.1"/>
</dbReference>
<dbReference type="EMBL" id="JACIEV010000004">
    <property type="protein sequence ID" value="MBB4153812.1"/>
    <property type="molecule type" value="Genomic_DNA"/>
</dbReference>
<evidence type="ECO:0000313" key="2">
    <source>
        <dbReference type="EMBL" id="MBB4153812.1"/>
    </source>
</evidence>
<proteinExistence type="predicted"/>
<dbReference type="InterPro" id="IPR013830">
    <property type="entry name" value="SGNH_hydro"/>
</dbReference>
<feature type="domain" description="SGNH hydrolase-type esterase" evidence="1">
    <location>
        <begin position="65"/>
        <end position="216"/>
    </location>
</feature>
<name>A0A840FAZ7_9SPHN</name>
<evidence type="ECO:0000259" key="1">
    <source>
        <dbReference type="Pfam" id="PF13472"/>
    </source>
</evidence>
<evidence type="ECO:0000313" key="3">
    <source>
        <dbReference type="Proteomes" id="UP000529795"/>
    </source>
</evidence>
<dbReference type="AlphaFoldDB" id="A0A840FAZ7"/>
<dbReference type="Proteomes" id="UP000529795">
    <property type="component" value="Unassembled WGS sequence"/>
</dbReference>
<protein>
    <submittedName>
        <fullName evidence="2">Lysophospholipase L1-like esterase</fullName>
    </submittedName>
</protein>
<sequence length="243" mass="26209">MPRSPAGSPERLFSLLLRITLALAIVCTAVKAWGYARQALALRSPLPGGEPPRDGCTIWFVGSSTINRWPDLSGAMAPWSVRQRGVNGVHIDEIERRLLNDPPGPPPAAIVNYAGENDIADGASASSATAALMALIDLERRRMPGVPIVVIAQKPSPTRWYMREAQLEDDRLVARALATRPGTAFVPAGGQLLVAGAPGPYYREDGIHLDERGYAIWGAAVRRGVERALPAALVHRCRSATRR</sequence>